<dbReference type="Proteomes" id="UP000652430">
    <property type="component" value="Unassembled WGS sequence"/>
</dbReference>
<comment type="caution">
    <text evidence="2">The sequence shown here is derived from an EMBL/GenBank/DDBJ whole genome shotgun (WGS) entry which is preliminary data.</text>
</comment>
<keyword evidence="3" id="KW-1185">Reference proteome</keyword>
<organism evidence="2 3">
    <name type="scientific">Sphingomonas glacialis</name>
    <dbReference type="NCBI Taxonomy" id="658225"/>
    <lineage>
        <taxon>Bacteria</taxon>
        <taxon>Pseudomonadati</taxon>
        <taxon>Pseudomonadota</taxon>
        <taxon>Alphaproteobacteria</taxon>
        <taxon>Sphingomonadales</taxon>
        <taxon>Sphingomonadaceae</taxon>
        <taxon>Sphingomonas</taxon>
    </lineage>
</organism>
<dbReference type="Pfam" id="PF10881">
    <property type="entry name" value="DUF2726"/>
    <property type="match status" value="1"/>
</dbReference>
<evidence type="ECO:0000259" key="1">
    <source>
        <dbReference type="Pfam" id="PF10881"/>
    </source>
</evidence>
<evidence type="ECO:0000313" key="3">
    <source>
        <dbReference type="Proteomes" id="UP000652430"/>
    </source>
</evidence>
<dbReference type="InterPro" id="IPR024402">
    <property type="entry name" value="DUF2726"/>
</dbReference>
<proteinExistence type="predicted"/>
<reference evidence="3" key="1">
    <citation type="journal article" date="2019" name="Int. J. Syst. Evol. Microbiol.">
        <title>The Global Catalogue of Microorganisms (GCM) 10K type strain sequencing project: providing services to taxonomists for standard genome sequencing and annotation.</title>
        <authorList>
            <consortium name="The Broad Institute Genomics Platform"/>
            <consortium name="The Broad Institute Genome Sequencing Center for Infectious Disease"/>
            <person name="Wu L."/>
            <person name="Ma J."/>
        </authorList>
    </citation>
    <scope>NUCLEOTIDE SEQUENCE [LARGE SCALE GENOMIC DNA]</scope>
    <source>
        <strain evidence="3">CGMCC 1.8957</strain>
    </source>
</reference>
<evidence type="ECO:0000313" key="2">
    <source>
        <dbReference type="EMBL" id="GHH25762.1"/>
    </source>
</evidence>
<dbReference type="EMBL" id="BNAQ01000010">
    <property type="protein sequence ID" value="GHH25762.1"/>
    <property type="molecule type" value="Genomic_DNA"/>
</dbReference>
<feature type="domain" description="DUF2726" evidence="1">
    <location>
        <begin position="36"/>
        <end position="131"/>
    </location>
</feature>
<sequence>MNVFHFPPICYVVFAFLFVLAAIGQALAHIPRVRAKPLLTECERATRAIIERVLPHARVHVQVSMGALIQAKGGFGRGDAMRTCKKFSQKIVDFVIEDLVSGAILALVELDDRSHEILRDRLRDKITASAGYRTIHLPAGRVGHANIAARLKFLKPKIATAANVTLSGASRGA</sequence>
<name>A0ABQ3LTX7_9SPHN</name>
<gene>
    <name evidence="2" type="ORF">GCM10008023_39530</name>
</gene>
<protein>
    <recommendedName>
        <fullName evidence="1">DUF2726 domain-containing protein</fullName>
    </recommendedName>
</protein>
<accession>A0ABQ3LTX7</accession>